<gene>
    <name evidence="2" type="ORF">F8153_09290</name>
</gene>
<dbReference type="EMBL" id="WBZB01000032">
    <property type="protein sequence ID" value="KAB3529416.1"/>
    <property type="molecule type" value="Genomic_DNA"/>
</dbReference>
<feature type="transmembrane region" description="Helical" evidence="1">
    <location>
        <begin position="28"/>
        <end position="50"/>
    </location>
</feature>
<sequence>MFFGTLIVRNNQLIEIKELVRGGYIMDYIKFSLLLLSAIFIHIVVIGLFMKIANFIGEKLGIGRFVMYLIHKLQKIVKRPL</sequence>
<organism evidence="2 3">
    <name type="scientific">Alkaliphilus serpentinus</name>
    <dbReference type="NCBI Taxonomy" id="1482731"/>
    <lineage>
        <taxon>Bacteria</taxon>
        <taxon>Bacillati</taxon>
        <taxon>Bacillota</taxon>
        <taxon>Clostridia</taxon>
        <taxon>Peptostreptococcales</taxon>
        <taxon>Natronincolaceae</taxon>
        <taxon>Alkaliphilus</taxon>
    </lineage>
</organism>
<keyword evidence="1" id="KW-0812">Transmembrane</keyword>
<keyword evidence="3" id="KW-1185">Reference proteome</keyword>
<dbReference type="Proteomes" id="UP000465601">
    <property type="component" value="Unassembled WGS sequence"/>
</dbReference>
<name>A0A833HNJ1_9FIRM</name>
<keyword evidence="1" id="KW-1133">Transmembrane helix</keyword>
<evidence type="ECO:0000256" key="1">
    <source>
        <dbReference type="SAM" id="Phobius"/>
    </source>
</evidence>
<proteinExistence type="predicted"/>
<accession>A0A833HNJ1</accession>
<keyword evidence="1" id="KW-0472">Membrane</keyword>
<comment type="caution">
    <text evidence="2">The sequence shown here is derived from an EMBL/GenBank/DDBJ whole genome shotgun (WGS) entry which is preliminary data.</text>
</comment>
<evidence type="ECO:0000313" key="3">
    <source>
        <dbReference type="Proteomes" id="UP000465601"/>
    </source>
</evidence>
<evidence type="ECO:0000313" key="2">
    <source>
        <dbReference type="EMBL" id="KAB3529416.1"/>
    </source>
</evidence>
<dbReference type="RefSeq" id="WP_151866079.1">
    <property type="nucleotide sequence ID" value="NZ_WBZB01000032.1"/>
</dbReference>
<protein>
    <submittedName>
        <fullName evidence="2">Uncharacterized protein</fullName>
    </submittedName>
</protein>
<reference evidence="2 3" key="1">
    <citation type="submission" date="2019-10" db="EMBL/GenBank/DDBJ databases">
        <title>Alkaliphilus serpentinus sp. nov. and Alkaliphilus pronyensis sp. nov., two novel anaerobic alkaliphilic species isolated from the serpentinized-hosted hydrothermal field of the Prony Bay (New Caledonia).</title>
        <authorList>
            <person name="Postec A."/>
        </authorList>
    </citation>
    <scope>NUCLEOTIDE SEQUENCE [LARGE SCALE GENOMIC DNA]</scope>
    <source>
        <strain evidence="2 3">LacT</strain>
    </source>
</reference>
<dbReference type="AlphaFoldDB" id="A0A833HNJ1"/>